<dbReference type="EMBL" id="DVKQ01000050">
    <property type="protein sequence ID" value="HIT37600.1"/>
    <property type="molecule type" value="Genomic_DNA"/>
</dbReference>
<feature type="binding site" evidence="3">
    <location>
        <begin position="9"/>
        <end position="22"/>
    </location>
    <ligand>
        <name>ATP</name>
        <dbReference type="ChEBI" id="CHEBI:30616"/>
    </ligand>
</feature>
<proteinExistence type="inferred from homology"/>
<dbReference type="InterPro" id="IPR014729">
    <property type="entry name" value="Rossmann-like_a/b/a_fold"/>
</dbReference>
<reference evidence="4" key="2">
    <citation type="journal article" date="2021" name="PeerJ">
        <title>Extensive microbial diversity within the chicken gut microbiome revealed by metagenomics and culture.</title>
        <authorList>
            <person name="Gilroy R."/>
            <person name="Ravi A."/>
            <person name="Getino M."/>
            <person name="Pursley I."/>
            <person name="Horton D.L."/>
            <person name="Alikhan N.F."/>
            <person name="Baker D."/>
            <person name="Gharbi K."/>
            <person name="Hall N."/>
            <person name="Watson M."/>
            <person name="Adriaenssens E.M."/>
            <person name="Foster-Nyarko E."/>
            <person name="Jarju S."/>
            <person name="Secka A."/>
            <person name="Antonio M."/>
            <person name="Oren A."/>
            <person name="Chaudhuri R.R."/>
            <person name="La Ragione R."/>
            <person name="Hildebrand F."/>
            <person name="Pallen M.J."/>
        </authorList>
    </citation>
    <scope>NUCLEOTIDE SEQUENCE</scope>
    <source>
        <strain evidence="4">CHK195-26880</strain>
    </source>
</reference>
<dbReference type="HAMAP" id="MF_01539">
    <property type="entry name" value="TmcAL"/>
    <property type="match status" value="1"/>
</dbReference>
<comment type="function">
    <text evidence="3">Catalyzes the formation of N(4)-acetylcytidine (ac(4)C) at the wobble position of elongator tRNA(Met), using acetate and ATP as substrates. First activates an acetate ion to form acetyladenylate (Ac-AMP) and then transfers the acetyl group to tRNA to form ac(4)C34.</text>
</comment>
<keyword evidence="3" id="KW-0547">Nucleotide-binding</keyword>
<dbReference type="Gene3D" id="3.40.50.620">
    <property type="entry name" value="HUPs"/>
    <property type="match status" value="1"/>
</dbReference>
<feature type="binding site" evidence="3">
    <location>
        <position position="103"/>
    </location>
    <ligand>
        <name>ATP</name>
        <dbReference type="ChEBI" id="CHEBI:30616"/>
    </ligand>
</feature>
<dbReference type="EC" id="6.3.4.-" evidence="3"/>
<keyword evidence="3" id="KW-0820">tRNA-binding</keyword>
<keyword evidence="3" id="KW-0067">ATP-binding</keyword>
<comment type="subcellular location">
    <subcellularLocation>
        <location evidence="3">Cytoplasm</location>
    </subcellularLocation>
</comment>
<feature type="binding site" evidence="3">
    <location>
        <position position="159"/>
    </location>
    <ligand>
        <name>ATP</name>
        <dbReference type="ChEBI" id="CHEBI:30616"/>
    </ligand>
</feature>
<dbReference type="InterPro" id="IPR008513">
    <property type="entry name" value="tRNA(Met)_cyd_acetate_ligase"/>
</dbReference>
<evidence type="ECO:0000256" key="1">
    <source>
        <dbReference type="ARBA" id="ARBA00022598"/>
    </source>
</evidence>
<keyword evidence="2 3" id="KW-0819">tRNA processing</keyword>
<accession>A0A9D1KBG7</accession>
<evidence type="ECO:0000313" key="4">
    <source>
        <dbReference type="EMBL" id="HIT37600.1"/>
    </source>
</evidence>
<feature type="binding site" evidence="3">
    <location>
        <position position="184"/>
    </location>
    <ligand>
        <name>ATP</name>
        <dbReference type="ChEBI" id="CHEBI:30616"/>
    </ligand>
</feature>
<dbReference type="Pfam" id="PF05636">
    <property type="entry name" value="HIGH_NTase1"/>
    <property type="match status" value="1"/>
</dbReference>
<comment type="caution">
    <text evidence="3">Lacks conserved residue(s) required for the propagation of feature annotation.</text>
</comment>
<dbReference type="PANTHER" id="PTHR37825:SF1">
    <property type="entry name" value="TRNA(MET) CYTIDINE ACETATE LIGASE"/>
    <property type="match status" value="1"/>
</dbReference>
<protein>
    <recommendedName>
        <fullName evidence="3">tRNA(Met) cytidine acetate ligase</fullName>
        <ecNumber evidence="3">6.3.4.-</ecNumber>
    </recommendedName>
</protein>
<sequence>MSKHIVGIVAEYNPFHNGHLYHIKKVKEMFPDSPIILVLGGNFTERGDISILDKWEKTAIAIRNGIDLVVELPFPFSCASADIFAKGSIDILNYLGVTDLVFGSESDDIEGIKKLVKAELSNPDFDNLVQVYLRMGYNYPTSLSKSLEDITGDCFKLPNDILGISYVKAIYSNNYKITPHTIKRTNDYHSKELNNMSIRSINSATSIREALLDSKDIKESVPSITYSYLKDKKIPKLDDYFNLLKYKIISSNDLTIYNIVDSGIATKLKKEILNSYSFDELINKVKSKNLTYSRLSRTLIYILCDYTKDMAKEFNEVMYIRLLGFSNKGRDYLNKIKKDIDVPIISKFTREKDKMLEYEYKITKIYSLVFDKDKSKNLIEAYYKMKPIKEE</sequence>
<dbReference type="GO" id="GO:0005737">
    <property type="term" value="C:cytoplasm"/>
    <property type="evidence" value="ECO:0007669"/>
    <property type="project" value="UniProtKB-SubCell"/>
</dbReference>
<dbReference type="Proteomes" id="UP000886833">
    <property type="component" value="Unassembled WGS sequence"/>
</dbReference>
<keyword evidence="3" id="KW-0694">RNA-binding</keyword>
<dbReference type="AlphaFoldDB" id="A0A9D1KBG7"/>
<evidence type="ECO:0000313" key="5">
    <source>
        <dbReference type="Proteomes" id="UP000886833"/>
    </source>
</evidence>
<evidence type="ECO:0000256" key="2">
    <source>
        <dbReference type="ARBA" id="ARBA00022694"/>
    </source>
</evidence>
<comment type="caution">
    <text evidence="4">The sequence shown here is derived from an EMBL/GenBank/DDBJ whole genome shotgun (WGS) entry which is preliminary data.</text>
</comment>
<gene>
    <name evidence="3" type="primary">tmcAL</name>
    <name evidence="4" type="ORF">IAB59_03870</name>
</gene>
<keyword evidence="3" id="KW-0963">Cytoplasm</keyword>
<dbReference type="GO" id="GO:0016879">
    <property type="term" value="F:ligase activity, forming carbon-nitrogen bonds"/>
    <property type="evidence" value="ECO:0007669"/>
    <property type="project" value="UniProtKB-UniRule"/>
</dbReference>
<organism evidence="4 5">
    <name type="scientific">Candidatus Onthousia faecipullorum</name>
    <dbReference type="NCBI Taxonomy" id="2840887"/>
    <lineage>
        <taxon>Bacteria</taxon>
        <taxon>Bacillati</taxon>
        <taxon>Bacillota</taxon>
        <taxon>Bacilli</taxon>
        <taxon>Candidatus Onthousia</taxon>
    </lineage>
</organism>
<comment type="catalytic activity">
    <reaction evidence="3">
        <text>cytidine(34) in elongator tRNA(Met) + acetate + ATP = N(4)-acetylcytidine(34) in elongator tRNA(Met) + AMP + diphosphate</text>
        <dbReference type="Rhea" id="RHEA:58144"/>
        <dbReference type="Rhea" id="RHEA-COMP:10693"/>
        <dbReference type="Rhea" id="RHEA-COMP:10694"/>
        <dbReference type="ChEBI" id="CHEBI:30089"/>
        <dbReference type="ChEBI" id="CHEBI:30616"/>
        <dbReference type="ChEBI" id="CHEBI:33019"/>
        <dbReference type="ChEBI" id="CHEBI:74900"/>
        <dbReference type="ChEBI" id="CHEBI:82748"/>
        <dbReference type="ChEBI" id="CHEBI:456215"/>
    </reaction>
</comment>
<dbReference type="NCBIfam" id="NF010191">
    <property type="entry name" value="PRK13670.1"/>
    <property type="match status" value="1"/>
</dbReference>
<dbReference type="SUPFAM" id="SSF52374">
    <property type="entry name" value="Nucleotidylyl transferase"/>
    <property type="match status" value="1"/>
</dbReference>
<dbReference type="PANTHER" id="PTHR37825">
    <property type="entry name" value="TRNA(MET) CYTIDINE ACETATE LIGASE"/>
    <property type="match status" value="1"/>
</dbReference>
<name>A0A9D1KBG7_9FIRM</name>
<reference evidence="4" key="1">
    <citation type="submission" date="2020-10" db="EMBL/GenBank/DDBJ databases">
        <authorList>
            <person name="Gilroy R."/>
        </authorList>
    </citation>
    <scope>NUCLEOTIDE SEQUENCE</scope>
    <source>
        <strain evidence="4">CHK195-26880</strain>
    </source>
</reference>
<dbReference type="GO" id="GO:0006400">
    <property type="term" value="P:tRNA modification"/>
    <property type="evidence" value="ECO:0007669"/>
    <property type="project" value="UniProtKB-UniRule"/>
</dbReference>
<comment type="similarity">
    <text evidence="3">Belongs to the TmcAL family.</text>
</comment>
<dbReference type="GO" id="GO:0000049">
    <property type="term" value="F:tRNA binding"/>
    <property type="evidence" value="ECO:0007669"/>
    <property type="project" value="UniProtKB-KW"/>
</dbReference>
<evidence type="ECO:0000256" key="3">
    <source>
        <dbReference type="HAMAP-Rule" id="MF_01539"/>
    </source>
</evidence>
<dbReference type="NCBIfam" id="NF010192">
    <property type="entry name" value="PRK13671.1"/>
    <property type="match status" value="1"/>
</dbReference>
<dbReference type="GO" id="GO:0005524">
    <property type="term" value="F:ATP binding"/>
    <property type="evidence" value="ECO:0007669"/>
    <property type="project" value="UniProtKB-KW"/>
</dbReference>
<keyword evidence="1 3" id="KW-0436">Ligase</keyword>